<proteinExistence type="predicted"/>
<comment type="caution">
    <text evidence="2">The sequence shown here is derived from an EMBL/GenBank/DDBJ whole genome shotgun (WGS) entry which is preliminary data.</text>
</comment>
<organism evidence="2 3">
    <name type="scientific">Subdoligranulum variabile</name>
    <dbReference type="NCBI Taxonomy" id="214851"/>
    <lineage>
        <taxon>Bacteria</taxon>
        <taxon>Bacillati</taxon>
        <taxon>Bacillota</taxon>
        <taxon>Clostridia</taxon>
        <taxon>Eubacteriales</taxon>
        <taxon>Oscillospiraceae</taxon>
        <taxon>Subdoligranulum</taxon>
    </lineage>
</organism>
<dbReference type="Proteomes" id="UP000782880">
    <property type="component" value="Unassembled WGS sequence"/>
</dbReference>
<evidence type="ECO:0000313" key="3">
    <source>
        <dbReference type="Proteomes" id="UP000782880"/>
    </source>
</evidence>
<evidence type="ECO:0000313" key="2">
    <source>
        <dbReference type="EMBL" id="HJG29471.1"/>
    </source>
</evidence>
<reference evidence="2" key="2">
    <citation type="submission" date="2021-09" db="EMBL/GenBank/DDBJ databases">
        <authorList>
            <person name="Gilroy R."/>
        </authorList>
    </citation>
    <scope>NUCLEOTIDE SEQUENCE</scope>
    <source>
        <strain evidence="2">ChiBcec21-2208</strain>
    </source>
</reference>
<evidence type="ECO:0000259" key="1">
    <source>
        <dbReference type="Pfam" id="PF25425"/>
    </source>
</evidence>
<sequence length="260" mass="29021">MKTKTKKRLAGAAGILIILGLLLAVDGFTGDPLSRAWAQWRALHRAETLYPGQEFYVASSYSGQFFNYGVTVQSATSTDTRFDVTTDFWLFTEDRAGEQVENRWNTCYRMGEEGADEIAKILAREAPGLELAGVYGAEMRTVELDLAWEPDGDGSGRSVPGNYLENFPLDGAFDMSILQKVPSRLCLQVNWTGTPTQQDLDTVLQTLKQVMEANGLPVTYYDVHLVPMYSLEEYDRRYSSRENYLNEVLESGPVPAADIS</sequence>
<dbReference type="AlphaFoldDB" id="A0A921LP47"/>
<protein>
    <recommendedName>
        <fullName evidence="1">YfjL-like N-terminal domain-containing protein</fullName>
    </recommendedName>
</protein>
<name>A0A921LP47_9FIRM</name>
<feature type="domain" description="YfjL-like N-terminal" evidence="1">
    <location>
        <begin position="6"/>
        <end position="86"/>
    </location>
</feature>
<dbReference type="EMBL" id="DYVE01000321">
    <property type="protein sequence ID" value="HJG29471.1"/>
    <property type="molecule type" value="Genomic_DNA"/>
</dbReference>
<gene>
    <name evidence="2" type="ORF">K8V20_12605</name>
</gene>
<accession>A0A921LP47</accession>
<dbReference type="Pfam" id="PF25425">
    <property type="entry name" value="YfjL_N"/>
    <property type="match status" value="1"/>
</dbReference>
<reference evidence="2" key="1">
    <citation type="journal article" date="2021" name="PeerJ">
        <title>Extensive microbial diversity within the chicken gut microbiome revealed by metagenomics and culture.</title>
        <authorList>
            <person name="Gilroy R."/>
            <person name="Ravi A."/>
            <person name="Getino M."/>
            <person name="Pursley I."/>
            <person name="Horton D.L."/>
            <person name="Alikhan N.F."/>
            <person name="Baker D."/>
            <person name="Gharbi K."/>
            <person name="Hall N."/>
            <person name="Watson M."/>
            <person name="Adriaenssens E.M."/>
            <person name="Foster-Nyarko E."/>
            <person name="Jarju S."/>
            <person name="Secka A."/>
            <person name="Antonio M."/>
            <person name="Oren A."/>
            <person name="Chaudhuri R.R."/>
            <person name="La Ragione R."/>
            <person name="Hildebrand F."/>
            <person name="Pallen M.J."/>
        </authorList>
    </citation>
    <scope>NUCLEOTIDE SEQUENCE</scope>
    <source>
        <strain evidence="2">ChiBcec21-2208</strain>
    </source>
</reference>
<dbReference type="InterPro" id="IPR057359">
    <property type="entry name" value="YfjL_N"/>
</dbReference>